<dbReference type="HOGENOM" id="CLU_155624_2_1_1"/>
<sequence length="69" mass="7791">LILYCCPQDITNSDIPHHTKTRELILSAFATMFTALKAKLLMAMGEISFTADIWSSDSLNPYLTMTAHW</sequence>
<evidence type="ECO:0000313" key="1">
    <source>
        <dbReference type="EMBL" id="KIK78476.1"/>
    </source>
</evidence>
<evidence type="ECO:0000313" key="2">
    <source>
        <dbReference type="Proteomes" id="UP000054538"/>
    </source>
</evidence>
<dbReference type="AlphaFoldDB" id="A0A0D0D4F9"/>
<dbReference type="InParanoid" id="A0A0D0D4F9"/>
<accession>A0A0D0D4F9</accession>
<dbReference type="EMBL" id="KN826578">
    <property type="protein sequence ID" value="KIK78476.1"/>
    <property type="molecule type" value="Genomic_DNA"/>
</dbReference>
<gene>
    <name evidence="1" type="ORF">PAXRUDRAFT_44794</name>
</gene>
<organism evidence="1 2">
    <name type="scientific">Paxillus rubicundulus Ve08.2h10</name>
    <dbReference type="NCBI Taxonomy" id="930991"/>
    <lineage>
        <taxon>Eukaryota</taxon>
        <taxon>Fungi</taxon>
        <taxon>Dikarya</taxon>
        <taxon>Basidiomycota</taxon>
        <taxon>Agaricomycotina</taxon>
        <taxon>Agaricomycetes</taxon>
        <taxon>Agaricomycetidae</taxon>
        <taxon>Boletales</taxon>
        <taxon>Paxilineae</taxon>
        <taxon>Paxillaceae</taxon>
        <taxon>Paxillus</taxon>
    </lineage>
</organism>
<reference evidence="2" key="2">
    <citation type="submission" date="2015-01" db="EMBL/GenBank/DDBJ databases">
        <title>Evolutionary Origins and Diversification of the Mycorrhizal Mutualists.</title>
        <authorList>
            <consortium name="DOE Joint Genome Institute"/>
            <consortium name="Mycorrhizal Genomics Consortium"/>
            <person name="Kohler A."/>
            <person name="Kuo A."/>
            <person name="Nagy L.G."/>
            <person name="Floudas D."/>
            <person name="Copeland A."/>
            <person name="Barry K.W."/>
            <person name="Cichocki N."/>
            <person name="Veneault-Fourrey C."/>
            <person name="LaButti K."/>
            <person name="Lindquist E.A."/>
            <person name="Lipzen A."/>
            <person name="Lundell T."/>
            <person name="Morin E."/>
            <person name="Murat C."/>
            <person name="Riley R."/>
            <person name="Ohm R."/>
            <person name="Sun H."/>
            <person name="Tunlid A."/>
            <person name="Henrissat B."/>
            <person name="Grigoriev I.V."/>
            <person name="Hibbett D.S."/>
            <person name="Martin F."/>
        </authorList>
    </citation>
    <scope>NUCLEOTIDE SEQUENCE [LARGE SCALE GENOMIC DNA]</scope>
    <source>
        <strain evidence="2">Ve08.2h10</strain>
    </source>
</reference>
<protein>
    <submittedName>
        <fullName evidence="1">Unplaced genomic scaffold scaffold_1756, whole genome shotgun sequence</fullName>
    </submittedName>
</protein>
<dbReference type="OrthoDB" id="1607513at2759"/>
<keyword evidence="2" id="KW-1185">Reference proteome</keyword>
<feature type="non-terminal residue" evidence="1">
    <location>
        <position position="1"/>
    </location>
</feature>
<dbReference type="Proteomes" id="UP000054538">
    <property type="component" value="Unassembled WGS sequence"/>
</dbReference>
<proteinExistence type="predicted"/>
<reference evidence="1 2" key="1">
    <citation type="submission" date="2014-04" db="EMBL/GenBank/DDBJ databases">
        <authorList>
            <consortium name="DOE Joint Genome Institute"/>
            <person name="Kuo A."/>
            <person name="Kohler A."/>
            <person name="Jargeat P."/>
            <person name="Nagy L.G."/>
            <person name="Floudas D."/>
            <person name="Copeland A."/>
            <person name="Barry K.W."/>
            <person name="Cichocki N."/>
            <person name="Veneault-Fourrey C."/>
            <person name="LaButti K."/>
            <person name="Lindquist E.A."/>
            <person name="Lipzen A."/>
            <person name="Lundell T."/>
            <person name="Morin E."/>
            <person name="Murat C."/>
            <person name="Sun H."/>
            <person name="Tunlid A."/>
            <person name="Henrissat B."/>
            <person name="Grigoriev I.V."/>
            <person name="Hibbett D.S."/>
            <person name="Martin F."/>
            <person name="Nordberg H.P."/>
            <person name="Cantor M.N."/>
            <person name="Hua S.X."/>
        </authorList>
    </citation>
    <scope>NUCLEOTIDE SEQUENCE [LARGE SCALE GENOMIC DNA]</scope>
    <source>
        <strain evidence="1 2">Ve08.2h10</strain>
    </source>
</reference>
<feature type="non-terminal residue" evidence="1">
    <location>
        <position position="69"/>
    </location>
</feature>
<name>A0A0D0D4F9_9AGAM</name>